<evidence type="ECO:0000313" key="3">
    <source>
        <dbReference type="Proteomes" id="UP000078546"/>
    </source>
</evidence>
<evidence type="ECO:0008006" key="4">
    <source>
        <dbReference type="Google" id="ProtNLM"/>
    </source>
</evidence>
<evidence type="ECO:0000256" key="1">
    <source>
        <dbReference type="SAM" id="MobiDB-lite"/>
    </source>
</evidence>
<organism evidence="2 3">
    <name type="scientific">Plasmodium ovale curtisi</name>
    <dbReference type="NCBI Taxonomy" id="864141"/>
    <lineage>
        <taxon>Eukaryota</taxon>
        <taxon>Sar</taxon>
        <taxon>Alveolata</taxon>
        <taxon>Apicomplexa</taxon>
        <taxon>Aconoidasida</taxon>
        <taxon>Haemosporida</taxon>
        <taxon>Plasmodiidae</taxon>
        <taxon>Plasmodium</taxon>
        <taxon>Plasmodium (Plasmodium)</taxon>
    </lineage>
</organism>
<dbReference type="Proteomes" id="UP000078546">
    <property type="component" value="Unassembled WGS sequence"/>
</dbReference>
<name>A0A1A8X3T3_PLAOA</name>
<accession>A0A1A8X3T3</accession>
<protein>
    <recommendedName>
        <fullName evidence="4">PIR Superfamily Protein</fullName>
    </recommendedName>
</protein>
<evidence type="ECO:0000313" key="2">
    <source>
        <dbReference type="EMBL" id="SBS99255.1"/>
    </source>
</evidence>
<dbReference type="AlphaFoldDB" id="A0A1A8X3T3"/>
<dbReference type="EMBL" id="FLQV01001205">
    <property type="protein sequence ID" value="SBS99255.1"/>
    <property type="molecule type" value="Genomic_DNA"/>
</dbReference>
<gene>
    <name evidence="2" type="ORF">POVCU1_051580</name>
</gene>
<proteinExistence type="predicted"/>
<reference evidence="3" key="1">
    <citation type="submission" date="2016-05" db="EMBL/GenBank/DDBJ databases">
        <authorList>
            <person name="Naeem Raeece"/>
        </authorList>
    </citation>
    <scope>NUCLEOTIDE SEQUENCE [LARGE SCALE GENOMIC DNA]</scope>
</reference>
<feature type="region of interest" description="Disordered" evidence="1">
    <location>
        <begin position="1"/>
        <end position="24"/>
    </location>
</feature>
<sequence>MKVYSQETRSVPKGEAEDSDTESQSILVTERLSVVYGSGIGMDSWDVDSDITELLKRERKDMERLPNIKTTITTIGSSLQSSLLPNNQNDYNMINVGNDLI</sequence>